<protein>
    <recommendedName>
        <fullName evidence="3">Putative gamma-glutamylcyclotransferase</fullName>
    </recommendedName>
</protein>
<accession>A0A423WB93</accession>
<dbReference type="InterPro" id="IPR013024">
    <property type="entry name" value="GGCT-like"/>
</dbReference>
<dbReference type="GO" id="GO:0016740">
    <property type="term" value="F:transferase activity"/>
    <property type="evidence" value="ECO:0007669"/>
    <property type="project" value="UniProtKB-KW"/>
</dbReference>
<evidence type="ECO:0000313" key="6">
    <source>
        <dbReference type="Proteomes" id="UP000284375"/>
    </source>
</evidence>
<dbReference type="CDD" id="cd06661">
    <property type="entry name" value="GGCT_like"/>
    <property type="match status" value="1"/>
</dbReference>
<comment type="similarity">
    <text evidence="1">Belongs to the gamma-glutamylcyclotransferase family.</text>
</comment>
<dbReference type="AlphaFoldDB" id="A0A423WB93"/>
<sequence length="154" mass="17751">MQTGKEMDRPDAISLKDAKTRKREGKELYFFYGSLMDPSVLQGVLGLPERPVLKPAGLYGWHMKMWGRYPVLTDEGPIELTRGMVYEVEGSELKDRLAAYETERYYREQMCEISIDGVKETVTGKTFVWAGDLSGLREGKFDLKDWQMERVLVD</sequence>
<keyword evidence="6" id="KW-1185">Reference proteome</keyword>
<dbReference type="InterPro" id="IPR036568">
    <property type="entry name" value="GGCT-like_sf"/>
</dbReference>
<evidence type="ECO:0000256" key="3">
    <source>
        <dbReference type="ARBA" id="ARBA00030602"/>
    </source>
</evidence>
<organism evidence="5 6">
    <name type="scientific">Cytospora chrysosperma</name>
    <name type="common">Cytospora canker fungus</name>
    <name type="synonym">Sphaeria chrysosperma</name>
    <dbReference type="NCBI Taxonomy" id="252740"/>
    <lineage>
        <taxon>Eukaryota</taxon>
        <taxon>Fungi</taxon>
        <taxon>Dikarya</taxon>
        <taxon>Ascomycota</taxon>
        <taxon>Pezizomycotina</taxon>
        <taxon>Sordariomycetes</taxon>
        <taxon>Sordariomycetidae</taxon>
        <taxon>Diaporthales</taxon>
        <taxon>Cytosporaceae</taxon>
        <taxon>Cytospora</taxon>
    </lineage>
</organism>
<dbReference type="Pfam" id="PF06094">
    <property type="entry name" value="GGACT"/>
    <property type="match status" value="1"/>
</dbReference>
<gene>
    <name evidence="5" type="ORF">VSDG_03215</name>
</gene>
<keyword evidence="2" id="KW-0808">Transferase</keyword>
<reference evidence="5 6" key="1">
    <citation type="submission" date="2015-09" db="EMBL/GenBank/DDBJ databases">
        <title>Host preference determinants of Valsa canker pathogens revealed by comparative genomics.</title>
        <authorList>
            <person name="Yin Z."/>
            <person name="Huang L."/>
        </authorList>
    </citation>
    <scope>NUCLEOTIDE SEQUENCE [LARGE SCALE GENOMIC DNA]</scope>
    <source>
        <strain evidence="5 6">YSFL</strain>
    </source>
</reference>
<evidence type="ECO:0000259" key="4">
    <source>
        <dbReference type="Pfam" id="PF06094"/>
    </source>
</evidence>
<evidence type="ECO:0000313" key="5">
    <source>
        <dbReference type="EMBL" id="ROW00528.1"/>
    </source>
</evidence>
<dbReference type="PANTHER" id="PTHR31544">
    <property type="entry name" value="AIG2-LIKE PROTEIN D"/>
    <property type="match status" value="1"/>
</dbReference>
<name>A0A423WB93_CYTCH</name>
<dbReference type="Gene3D" id="3.10.490.10">
    <property type="entry name" value="Gamma-glutamyl cyclotransferase-like"/>
    <property type="match status" value="1"/>
</dbReference>
<dbReference type="Proteomes" id="UP000284375">
    <property type="component" value="Unassembled WGS sequence"/>
</dbReference>
<dbReference type="InterPro" id="IPR009288">
    <property type="entry name" value="AIG2-like_dom"/>
</dbReference>
<evidence type="ECO:0000256" key="2">
    <source>
        <dbReference type="ARBA" id="ARBA00022679"/>
    </source>
</evidence>
<comment type="caution">
    <text evidence="5">The sequence shown here is derived from an EMBL/GenBank/DDBJ whole genome shotgun (WGS) entry which is preliminary data.</text>
</comment>
<feature type="domain" description="Gamma-glutamylcyclotransferase AIG2-like" evidence="4">
    <location>
        <begin position="29"/>
        <end position="147"/>
    </location>
</feature>
<proteinExistence type="inferred from homology"/>
<dbReference type="OrthoDB" id="3262926at2759"/>
<dbReference type="SUPFAM" id="SSF110857">
    <property type="entry name" value="Gamma-glutamyl cyclotransferase-like"/>
    <property type="match status" value="1"/>
</dbReference>
<dbReference type="InterPro" id="IPR045038">
    <property type="entry name" value="AIG2-like"/>
</dbReference>
<dbReference type="EMBL" id="LJZO01000008">
    <property type="protein sequence ID" value="ROW00528.1"/>
    <property type="molecule type" value="Genomic_DNA"/>
</dbReference>
<evidence type="ECO:0000256" key="1">
    <source>
        <dbReference type="ARBA" id="ARBA00008861"/>
    </source>
</evidence>
<dbReference type="PANTHER" id="PTHR31544:SF4">
    <property type="entry name" value="GAMMA-GLUTAMYLCYCLOTRANSFERASE-RELATED"/>
    <property type="match status" value="1"/>
</dbReference>